<reference evidence="4 5" key="1">
    <citation type="submission" date="2016-07" db="EMBL/GenBank/DDBJ databases">
        <title>Draft genome of Scalindua rubra, obtained from a brine-seawater interface in the Red Sea, sheds light on salt adaptation in anammox bacteria.</title>
        <authorList>
            <person name="Speth D.R."/>
            <person name="Lagkouvardos I."/>
            <person name="Wang Y."/>
            <person name="Qian P.-Y."/>
            <person name="Dutilh B.E."/>
            <person name="Jetten M.S."/>
        </authorList>
    </citation>
    <scope>NUCLEOTIDE SEQUENCE [LARGE SCALE GENOMIC DNA]</scope>
    <source>
        <strain evidence="4">BSI-1</strain>
    </source>
</reference>
<dbReference type="SUPFAM" id="SSF55874">
    <property type="entry name" value="ATPase domain of HSP90 chaperone/DNA topoisomerase II/histidine kinase"/>
    <property type="match status" value="1"/>
</dbReference>
<organism evidence="4 5">
    <name type="scientific">Candidatus Scalindua rubra</name>
    <dbReference type="NCBI Taxonomy" id="1872076"/>
    <lineage>
        <taxon>Bacteria</taxon>
        <taxon>Pseudomonadati</taxon>
        <taxon>Planctomycetota</taxon>
        <taxon>Candidatus Brocadiia</taxon>
        <taxon>Candidatus Brocadiales</taxon>
        <taxon>Candidatus Scalinduaceae</taxon>
        <taxon>Candidatus Scalindua</taxon>
    </lineage>
</organism>
<proteinExistence type="predicted"/>
<evidence type="ECO:0000313" key="5">
    <source>
        <dbReference type="Proteomes" id="UP000094056"/>
    </source>
</evidence>
<dbReference type="PANTHER" id="PTHR32387:SF0">
    <property type="entry name" value="PROTEIN NO VEIN"/>
    <property type="match status" value="1"/>
</dbReference>
<dbReference type="InterPro" id="IPR024975">
    <property type="entry name" value="NOV_C"/>
</dbReference>
<dbReference type="Gene3D" id="3.30.565.10">
    <property type="entry name" value="Histidine kinase-like ATPase, C-terminal domain"/>
    <property type="match status" value="1"/>
</dbReference>
<dbReference type="PATRIC" id="fig|1872076.5.peg.5664"/>
<dbReference type="InterPro" id="IPR052957">
    <property type="entry name" value="Auxin_embryo_med"/>
</dbReference>
<dbReference type="Pfam" id="PF13020">
    <property type="entry name" value="NOV_C"/>
    <property type="match status" value="1"/>
</dbReference>
<dbReference type="AlphaFoldDB" id="A0A1E3X5C6"/>
<evidence type="ECO:0000256" key="1">
    <source>
        <dbReference type="SAM" id="MobiDB-lite"/>
    </source>
</evidence>
<gene>
    <name evidence="4" type="ORF">SCARUB_04717</name>
</gene>
<evidence type="ECO:0000259" key="2">
    <source>
        <dbReference type="Pfam" id="PF13020"/>
    </source>
</evidence>
<protein>
    <submittedName>
        <fullName evidence="4">Uncharacterized protein</fullName>
    </submittedName>
</protein>
<feature type="domain" description="Protein NO VEIN C-terminal" evidence="2">
    <location>
        <begin position="945"/>
        <end position="1029"/>
    </location>
</feature>
<dbReference type="PANTHER" id="PTHR32387">
    <property type="entry name" value="WU:FJ29H11"/>
    <property type="match status" value="1"/>
</dbReference>
<feature type="domain" description="Sacsin/Nov" evidence="3">
    <location>
        <begin position="69"/>
        <end position="121"/>
    </location>
</feature>
<evidence type="ECO:0000313" key="4">
    <source>
        <dbReference type="EMBL" id="ODS30174.1"/>
    </source>
</evidence>
<dbReference type="NCBIfam" id="NF047352">
    <property type="entry name" value="P_loop_sacsin"/>
    <property type="match status" value="1"/>
</dbReference>
<feature type="region of interest" description="Disordered" evidence="1">
    <location>
        <begin position="853"/>
        <end position="908"/>
    </location>
</feature>
<comment type="caution">
    <text evidence="4">The sequence shown here is derived from an EMBL/GenBank/DDBJ whole genome shotgun (WGS) entry which is preliminary data.</text>
</comment>
<dbReference type="Proteomes" id="UP000094056">
    <property type="component" value="Unassembled WGS sequence"/>
</dbReference>
<dbReference type="InterPro" id="IPR036890">
    <property type="entry name" value="HATPase_C_sf"/>
</dbReference>
<feature type="compositionally biased region" description="Acidic residues" evidence="1">
    <location>
        <begin position="890"/>
        <end position="903"/>
    </location>
</feature>
<dbReference type="InterPro" id="IPR058210">
    <property type="entry name" value="SACS/Nov_dom"/>
</dbReference>
<dbReference type="Pfam" id="PF25794">
    <property type="entry name" value="SACS"/>
    <property type="match status" value="1"/>
</dbReference>
<name>A0A1E3X5C6_9BACT</name>
<sequence>MNSNQFKELVKISEDYISAAKRKKINFNEILSGLYADPSHFVYELIQNAEDSGATELFFNLFNDKFEIIHNGKDFDFDDVEGITGIGLSTKKDLNKIGKFGVGFKSVFAITEKPIVESGQYHFSIENFVLPNQLSLNGKLNTKITLPFNHPNRKPIEVFELIENKLQDIGLKTLLFLTNIKEIKWKSPKQSGHYYKSVKSIKDIKNTNRVEIVSQYGDEECFEEYLVINKPIKVNDKKLKVEIAYRLEADENGIEQIVSVSDQESKLVVYFPTEKITYLDFIIQGPFKTTPNRENIPLEDGQNKIIINEISNLVADSLPIIKKLHLLSTSFLEVLPIDDENCDEPIYSSIFESVKNKFLSNENLLPTNHGGYAHPQDSILARGKVLTKLLKSKDIKLLFEKSHWLNTNITFDRTRELRDYLINDLEIKEIDFEDFSENITEDFMKSKNDDWIINYYGELIDRDSLFRERTGWRSEGALRYKPIIRLKNNKHCSPFDSDGKIQVYLPTKTKSSYRTIKSTIAKNETALELLKNLDICKPDIFAEIKEFVLPKYRDEEIEVDDDQYFEDLGKILKAFSNKNSTEKRDELIDNLKDLPIIDSLNPLTGENYLNEPSEVYLNTDDLRNYFDGFESALFINKGLYKKFGQKVFEEFALKIGCNNIPRRIEIEGKSFSWEEKDLITSKAGYSYHNQRSNKDYLIDGIENFFLSPTQDKSFLLWGYLLSSLNSYSTYQKDRFFQGEYCWSPGSNLHYHYYDAKFKKLLISGKWLFNTDNNLVSPAEITLSDLADGYNLKNEDLELLEKELGFKLNEIIEFEEKTGMKAVSPEDYELLQELKRQQNIDIDDDEVDEEWVPDVLPADVQTSISDGEIELTESEDLSGQNPSGRNKPYDSDFDNSDEDGDENEGIPKNKIGEWGEQYVFKYFLETKYSNLSGFEDTDLGFMGKDSSNNTIELKWLNRNNDIGKGYDFAILVNGEELEYIEVKATIKSGRTLHNITGTQWEFARRLFNNGEGEKYKIFAVKEANSTDAKIKSISNPIKLWKEGNLYAHPIKFRV</sequence>
<dbReference type="EMBL" id="MAYW01000269">
    <property type="protein sequence ID" value="ODS30174.1"/>
    <property type="molecule type" value="Genomic_DNA"/>
</dbReference>
<accession>A0A1E3X5C6</accession>
<evidence type="ECO:0000259" key="3">
    <source>
        <dbReference type="Pfam" id="PF25794"/>
    </source>
</evidence>
<feature type="compositionally biased region" description="Acidic residues" evidence="1">
    <location>
        <begin position="866"/>
        <end position="875"/>
    </location>
</feature>